<reference evidence="1 2" key="1">
    <citation type="journal article" date="2015" name="J. Virol.">
        <title>Salmon gill poxvirus, the deepest representative of the Chordopoxvirinae.</title>
        <authorList>
            <person name="Gjessing M.C."/>
            <person name="Yutin N."/>
            <person name="Tengs T."/>
            <person name="Senkevich T."/>
            <person name="Koonin E.V."/>
            <person name="Ronning H.P."/>
            <person name="Alarson M."/>
            <person name="Ylving S."/>
            <person name="Lie K.-I."/>
            <person name="Saure B."/>
            <person name="Tran L."/>
            <person name="Moss B."/>
            <person name="Dale O.B."/>
        </authorList>
    </citation>
    <scope>NUCLEOTIDE SEQUENCE [LARGE SCALE GENOMIC DNA]</scope>
    <source>
        <strain evidence="1">2012-04-F277-L3G</strain>
    </source>
</reference>
<proteinExistence type="predicted"/>
<dbReference type="Proteomes" id="UP000105007">
    <property type="component" value="Segment"/>
</dbReference>
<evidence type="ECO:0000313" key="2">
    <source>
        <dbReference type="Proteomes" id="UP000105007"/>
    </source>
</evidence>
<protein>
    <submittedName>
        <fullName evidence="1">Uncharacterized protein</fullName>
    </submittedName>
</protein>
<organism evidence="1 2">
    <name type="scientific">Salmon gill poxvirus</name>
    <dbReference type="NCBI Taxonomy" id="1680908"/>
    <lineage>
        <taxon>Viruses</taxon>
        <taxon>Varidnaviria</taxon>
        <taxon>Bamfordvirae</taxon>
        <taxon>Nucleocytoviricota</taxon>
        <taxon>Pokkesviricetes</taxon>
        <taxon>Chitovirales</taxon>
        <taxon>Poxviridae</taxon>
        <taxon>Chordopoxvirinae</taxon>
        <taxon>Salmonpoxvirus</taxon>
        <taxon>Salmonpoxvirus gillpox</taxon>
        <taxon>Salmon gillpox virus</taxon>
    </lineage>
</organism>
<name>A0A0H4Y1L3_9POXV</name>
<accession>A0A0H4Y1L3</accession>
<dbReference type="GeneID" id="25392355"/>
<dbReference type="EMBL" id="KT159937">
    <property type="protein sequence ID" value="AKR04312.1"/>
    <property type="molecule type" value="Genomic_DNA"/>
</dbReference>
<sequence>MSSNVVQLFWDVCGDVDQTCDIGKLSEVLICTFKLHNWSPVQKTLYNRNAHLLYNGRSDETKAYANMAWDKQNIMVIYVFDPMLLEKVNQLMMIIGSKLKVTMLYNNRNYDKIPIMKYIDDHVIYLDSVSSLIVFDPLIKEGYDHVLKDLDSWKFPDNIKTLDMFIHEMNMLKKRLEESTDGTSQLVGAIQTTRKIMETTILNKSAGLGQIKTSPFTSQFDMSFIFSPVDKKARYNPDYAYQEDRIISDYHINKFIDNLKKCFGGEISRVLNSTVIFLDQENLTANNIVLLKENLIYALSDWADRLMNTRTDVKIVTSEDHWKNFKIPGY</sequence>
<dbReference type="RefSeq" id="YP_009162560.1">
    <property type="nucleotide sequence ID" value="NC_027707.1"/>
</dbReference>
<dbReference type="KEGG" id="vg:25392355"/>
<keyword evidence="2" id="KW-1185">Reference proteome</keyword>
<gene>
    <name evidence="1" type="ORF">SGPV188</name>
</gene>
<evidence type="ECO:0000313" key="1">
    <source>
        <dbReference type="EMBL" id="AKR04312.1"/>
    </source>
</evidence>